<proteinExistence type="inferred from homology"/>
<evidence type="ECO:0000256" key="2">
    <source>
        <dbReference type="ARBA" id="ARBA00022777"/>
    </source>
</evidence>
<dbReference type="InterPro" id="IPR003836">
    <property type="entry name" value="Glucokinase"/>
</dbReference>
<dbReference type="AlphaFoldDB" id="A0A4P6UZD8"/>
<protein>
    <recommendedName>
        <fullName evidence="3">Glucokinase</fullName>
        <ecNumber evidence="3">2.7.1.2</ecNumber>
    </recommendedName>
    <alternativeName>
        <fullName evidence="3">Glucose kinase</fullName>
    </alternativeName>
</protein>
<dbReference type="GO" id="GO:0005524">
    <property type="term" value="F:ATP binding"/>
    <property type="evidence" value="ECO:0007669"/>
    <property type="project" value="UniProtKB-UniRule"/>
</dbReference>
<keyword evidence="3" id="KW-0963">Cytoplasm</keyword>
<dbReference type="CDD" id="cd24008">
    <property type="entry name" value="ASKHA_NBD_GLK"/>
    <property type="match status" value="1"/>
</dbReference>
<dbReference type="InterPro" id="IPR050201">
    <property type="entry name" value="Bacterial_glucokinase"/>
</dbReference>
<feature type="binding site" evidence="3">
    <location>
        <begin position="17"/>
        <end position="22"/>
    </location>
    <ligand>
        <name>ATP</name>
        <dbReference type="ChEBI" id="CHEBI:30616"/>
    </ligand>
</feature>
<sequence length="340" mass="36477">MPSSTSPFVLPFPILIADIGGTNARFSILVDANAEPKAFETIRTRDFESLDAAIQNHVLDHTSLMPRSAVLAVAGPTDGDAIDLTNNDWVVYPRRMIADLGFDEVVVLNDYEAQALAVVALEDDQLRQIGGGERDPAAHRVVIGPGTGLGVAGLVHAASTWIPVAGEGGHVDLGPQTERDGEVFAHLERIGGRVSGEQVLCGRGMVNLYRAVARANGNAPRFDDPSDVTHAAETGSDEDAVETLDLFAEYLGRVAGDLALVFMARGGVYLTGGITQKILPFFNQTRFRAAFDNKAPHEALVGEMPVFAILHDRAPMEGLAAYARTPSRFGVALESRHWTR</sequence>
<dbReference type="HAMAP" id="MF_00524">
    <property type="entry name" value="Glucokinase"/>
    <property type="match status" value="1"/>
</dbReference>
<accession>A0A4P6UZD8</accession>
<dbReference type="KEGG" id="rpod:E0E05_01305"/>
<keyword evidence="3" id="KW-0067">ATP-binding</keyword>
<dbReference type="OrthoDB" id="9800595at2"/>
<dbReference type="NCBIfam" id="NF001417">
    <property type="entry name" value="PRK00292.1-4"/>
    <property type="match status" value="1"/>
</dbReference>
<dbReference type="InterPro" id="IPR043129">
    <property type="entry name" value="ATPase_NBD"/>
</dbReference>
<dbReference type="GeneID" id="90765918"/>
<dbReference type="EC" id="2.7.1.2" evidence="3"/>
<dbReference type="Proteomes" id="UP000293719">
    <property type="component" value="Chromosome"/>
</dbReference>
<keyword evidence="3" id="KW-0324">Glycolysis</keyword>
<dbReference type="EMBL" id="CP036532">
    <property type="protein sequence ID" value="QBK29350.1"/>
    <property type="molecule type" value="Genomic_DNA"/>
</dbReference>
<dbReference type="GO" id="GO:0006096">
    <property type="term" value="P:glycolytic process"/>
    <property type="evidence" value="ECO:0007669"/>
    <property type="project" value="UniProtKB-UniRule"/>
</dbReference>
<dbReference type="PANTHER" id="PTHR47690">
    <property type="entry name" value="GLUCOKINASE"/>
    <property type="match status" value="1"/>
</dbReference>
<reference evidence="5 6" key="1">
    <citation type="journal article" date="2017" name="Int. J. Syst. Evol. Microbiol.">
        <title>Roseitalea porphyridii gen. nov., sp. nov., isolated from a red alga, and reclassification of Hoeflea suaedae Chung et al. 2013 as Pseudohoeflea suaedae gen. nov., comb. nov.</title>
        <authorList>
            <person name="Hyeon J.W."/>
            <person name="Jeong S.E."/>
            <person name="Baek K."/>
            <person name="Jeon C.O."/>
        </authorList>
    </citation>
    <scope>NUCLEOTIDE SEQUENCE [LARGE SCALE GENOMIC DNA]</scope>
    <source>
        <strain evidence="5 6">MA7-20</strain>
    </source>
</reference>
<comment type="similarity">
    <text evidence="3 4">Belongs to the bacterial glucokinase family.</text>
</comment>
<dbReference type="Gene3D" id="3.40.367.20">
    <property type="match status" value="1"/>
</dbReference>
<dbReference type="GO" id="GO:0004340">
    <property type="term" value="F:glucokinase activity"/>
    <property type="evidence" value="ECO:0007669"/>
    <property type="project" value="UniProtKB-UniRule"/>
</dbReference>
<dbReference type="Pfam" id="PF02685">
    <property type="entry name" value="Glucokinase"/>
    <property type="match status" value="1"/>
</dbReference>
<evidence type="ECO:0000313" key="6">
    <source>
        <dbReference type="Proteomes" id="UP000293719"/>
    </source>
</evidence>
<dbReference type="NCBIfam" id="TIGR00749">
    <property type="entry name" value="glk"/>
    <property type="match status" value="1"/>
</dbReference>
<keyword evidence="1 3" id="KW-0808">Transferase</keyword>
<evidence type="ECO:0000256" key="3">
    <source>
        <dbReference type="HAMAP-Rule" id="MF_00524"/>
    </source>
</evidence>
<comment type="subcellular location">
    <subcellularLocation>
        <location evidence="3">Cytoplasm</location>
    </subcellularLocation>
</comment>
<evidence type="ECO:0000313" key="5">
    <source>
        <dbReference type="EMBL" id="QBK29350.1"/>
    </source>
</evidence>
<dbReference type="GO" id="GO:0005829">
    <property type="term" value="C:cytosol"/>
    <property type="evidence" value="ECO:0007669"/>
    <property type="project" value="TreeGrafter"/>
</dbReference>
<dbReference type="Gene3D" id="3.30.420.40">
    <property type="match status" value="1"/>
</dbReference>
<dbReference type="PANTHER" id="PTHR47690:SF1">
    <property type="entry name" value="GLUCOKINASE"/>
    <property type="match status" value="1"/>
</dbReference>
<keyword evidence="2 3" id="KW-0418">Kinase</keyword>
<keyword evidence="6" id="KW-1185">Reference proteome</keyword>
<dbReference type="RefSeq" id="WP_131615051.1">
    <property type="nucleotide sequence ID" value="NZ_CP036532.1"/>
</dbReference>
<keyword evidence="3" id="KW-0547">Nucleotide-binding</keyword>
<dbReference type="GO" id="GO:0005536">
    <property type="term" value="F:D-glucose binding"/>
    <property type="evidence" value="ECO:0007669"/>
    <property type="project" value="InterPro"/>
</dbReference>
<evidence type="ECO:0000256" key="4">
    <source>
        <dbReference type="RuleBase" id="RU004046"/>
    </source>
</evidence>
<name>A0A4P6UZD8_9HYPH</name>
<organism evidence="5 6">
    <name type="scientific">Roseitalea porphyridii</name>
    <dbReference type="NCBI Taxonomy" id="1852022"/>
    <lineage>
        <taxon>Bacteria</taxon>
        <taxon>Pseudomonadati</taxon>
        <taxon>Pseudomonadota</taxon>
        <taxon>Alphaproteobacteria</taxon>
        <taxon>Hyphomicrobiales</taxon>
        <taxon>Ahrensiaceae</taxon>
        <taxon>Roseitalea</taxon>
    </lineage>
</organism>
<gene>
    <name evidence="3" type="primary">glk</name>
    <name evidence="5" type="ORF">E0E05_01305</name>
</gene>
<dbReference type="SUPFAM" id="SSF53067">
    <property type="entry name" value="Actin-like ATPase domain"/>
    <property type="match status" value="1"/>
</dbReference>
<evidence type="ECO:0000256" key="1">
    <source>
        <dbReference type="ARBA" id="ARBA00022679"/>
    </source>
</evidence>
<comment type="catalytic activity">
    <reaction evidence="3">
        <text>D-glucose + ATP = D-glucose 6-phosphate + ADP + H(+)</text>
        <dbReference type="Rhea" id="RHEA:17825"/>
        <dbReference type="ChEBI" id="CHEBI:4167"/>
        <dbReference type="ChEBI" id="CHEBI:15378"/>
        <dbReference type="ChEBI" id="CHEBI:30616"/>
        <dbReference type="ChEBI" id="CHEBI:61548"/>
        <dbReference type="ChEBI" id="CHEBI:456216"/>
        <dbReference type="EC" id="2.7.1.2"/>
    </reaction>
</comment>